<keyword evidence="3" id="KW-1185">Reference proteome</keyword>
<dbReference type="OMA" id="QIVEVCM"/>
<sequence>MPLTRQAFEAVGKRVAEENLSHISGMMATFKGSLEEFARKYKKDINQDPAFRQQFQVMCASIGCERGRGKERDIARGVEGAKRDRDMHNRGFWAEVLGVGDFYYELAVQIVEVCLATRSVNGGLMALPELLQRLRAKGNRKKRQEISTDDVRRATSKLQVLGSGFSVLEIGKTTMVVSVPRELSSDHSAVLLLAEASGRITEADISEKLQWEGGRPRRVLDELMQEGMAWVDGDGAGPAMGGGGGRPAYFFPSLWQGERLLDEGVGDG</sequence>
<dbReference type="eggNOG" id="KOG3341">
    <property type="taxonomic scope" value="Eukaryota"/>
</dbReference>
<gene>
    <name evidence="2" type="ORF">Esi_0006_0092</name>
</gene>
<dbReference type="STRING" id="2880.D8LQG3"/>
<dbReference type="PANTHER" id="PTHR12806:SF0">
    <property type="entry name" value="VACUOLAR-SORTING PROTEIN SNF8"/>
    <property type="match status" value="1"/>
</dbReference>
<evidence type="ECO:0000313" key="2">
    <source>
        <dbReference type="EMBL" id="CBN78727.1"/>
    </source>
</evidence>
<dbReference type="InterPro" id="IPR016689">
    <property type="entry name" value="ESCRT-2_cplx_Snf8"/>
</dbReference>
<dbReference type="GO" id="GO:0000814">
    <property type="term" value="C:ESCRT II complex"/>
    <property type="evidence" value="ECO:0007669"/>
    <property type="project" value="InterPro"/>
</dbReference>
<protein>
    <submittedName>
        <fullName evidence="2">Uncharacterized protein</fullName>
    </submittedName>
</protein>
<dbReference type="InterPro" id="IPR036390">
    <property type="entry name" value="WH_DNA-bd_sf"/>
</dbReference>
<dbReference type="InterPro" id="IPR036388">
    <property type="entry name" value="WH-like_DNA-bd_sf"/>
</dbReference>
<dbReference type="SUPFAM" id="SSF46785">
    <property type="entry name" value="Winged helix' DNA-binding domain"/>
    <property type="match status" value="2"/>
</dbReference>
<dbReference type="AlphaFoldDB" id="D8LQG3"/>
<dbReference type="Pfam" id="PF04157">
    <property type="entry name" value="EAP30"/>
    <property type="match status" value="1"/>
</dbReference>
<organism evidence="2 3">
    <name type="scientific">Ectocarpus siliculosus</name>
    <name type="common">Brown alga</name>
    <name type="synonym">Conferva siliculosa</name>
    <dbReference type="NCBI Taxonomy" id="2880"/>
    <lineage>
        <taxon>Eukaryota</taxon>
        <taxon>Sar</taxon>
        <taxon>Stramenopiles</taxon>
        <taxon>Ochrophyta</taxon>
        <taxon>PX clade</taxon>
        <taxon>Phaeophyceae</taxon>
        <taxon>Ectocarpales</taxon>
        <taxon>Ectocarpaceae</taxon>
        <taxon>Ectocarpus</taxon>
    </lineage>
</organism>
<dbReference type="Proteomes" id="UP000002630">
    <property type="component" value="Linkage Group LG04"/>
</dbReference>
<reference evidence="2 3" key="1">
    <citation type="journal article" date="2010" name="Nature">
        <title>The Ectocarpus genome and the independent evolution of multicellularity in brown algae.</title>
        <authorList>
            <person name="Cock J.M."/>
            <person name="Sterck L."/>
            <person name="Rouze P."/>
            <person name="Scornet D."/>
            <person name="Allen A.E."/>
            <person name="Amoutzias G."/>
            <person name="Anthouard V."/>
            <person name="Artiguenave F."/>
            <person name="Aury J.M."/>
            <person name="Badger J.H."/>
            <person name="Beszteri B."/>
            <person name="Billiau K."/>
            <person name="Bonnet E."/>
            <person name="Bothwell J.H."/>
            <person name="Bowler C."/>
            <person name="Boyen C."/>
            <person name="Brownlee C."/>
            <person name="Carrano C.J."/>
            <person name="Charrier B."/>
            <person name="Cho G.Y."/>
            <person name="Coelho S.M."/>
            <person name="Collen J."/>
            <person name="Corre E."/>
            <person name="Da Silva C."/>
            <person name="Delage L."/>
            <person name="Delaroque N."/>
            <person name="Dittami S.M."/>
            <person name="Doulbeau S."/>
            <person name="Elias M."/>
            <person name="Farnham G."/>
            <person name="Gachon C.M."/>
            <person name="Gschloessl B."/>
            <person name="Heesch S."/>
            <person name="Jabbari K."/>
            <person name="Jubin C."/>
            <person name="Kawai H."/>
            <person name="Kimura K."/>
            <person name="Kloareg B."/>
            <person name="Kupper F.C."/>
            <person name="Lang D."/>
            <person name="Le Bail A."/>
            <person name="Leblanc C."/>
            <person name="Lerouge P."/>
            <person name="Lohr M."/>
            <person name="Lopez P.J."/>
            <person name="Martens C."/>
            <person name="Maumus F."/>
            <person name="Michel G."/>
            <person name="Miranda-Saavedra D."/>
            <person name="Morales J."/>
            <person name="Moreau H."/>
            <person name="Motomura T."/>
            <person name="Nagasato C."/>
            <person name="Napoli C.A."/>
            <person name="Nelson D.R."/>
            <person name="Nyvall-Collen P."/>
            <person name="Peters A.F."/>
            <person name="Pommier C."/>
            <person name="Potin P."/>
            <person name="Poulain J."/>
            <person name="Quesneville H."/>
            <person name="Read B."/>
            <person name="Rensing S.A."/>
            <person name="Ritter A."/>
            <person name="Rousvoal S."/>
            <person name="Samanta M."/>
            <person name="Samson G."/>
            <person name="Schroeder D.C."/>
            <person name="Segurens B."/>
            <person name="Strittmatter M."/>
            <person name="Tonon T."/>
            <person name="Tregear J.W."/>
            <person name="Valentin K."/>
            <person name="von Dassow P."/>
            <person name="Yamagishi T."/>
            <person name="Van de Peer Y."/>
            <person name="Wincker P."/>
        </authorList>
    </citation>
    <scope>NUCLEOTIDE SEQUENCE [LARGE SCALE GENOMIC DNA]</scope>
    <source>
        <strain evidence="3">Ec32 / CCAP1310/4</strain>
    </source>
</reference>
<dbReference type="Gene3D" id="6.10.140.180">
    <property type="match status" value="1"/>
</dbReference>
<name>D8LQG3_ECTSI</name>
<proteinExistence type="inferred from homology"/>
<dbReference type="InParanoid" id="D8LQG3"/>
<comment type="similarity">
    <text evidence="1">Belongs to the SNF8 family.</text>
</comment>
<dbReference type="EMBL" id="FN649729">
    <property type="protein sequence ID" value="CBN78727.1"/>
    <property type="molecule type" value="Genomic_DNA"/>
</dbReference>
<dbReference type="InterPro" id="IPR040608">
    <property type="entry name" value="Snf8/Vps36"/>
</dbReference>
<dbReference type="EMBL" id="FN648818">
    <property type="protein sequence ID" value="CBN78727.1"/>
    <property type="molecule type" value="Genomic_DNA"/>
</dbReference>
<dbReference type="OrthoDB" id="283883at2759"/>
<evidence type="ECO:0000256" key="1">
    <source>
        <dbReference type="ARBA" id="ARBA00009834"/>
    </source>
</evidence>
<accession>D8LQG3</accession>
<dbReference type="Gene3D" id="1.10.10.10">
    <property type="entry name" value="Winged helix-like DNA-binding domain superfamily/Winged helix DNA-binding domain"/>
    <property type="match status" value="2"/>
</dbReference>
<evidence type="ECO:0000313" key="3">
    <source>
        <dbReference type="Proteomes" id="UP000002630"/>
    </source>
</evidence>
<dbReference type="GO" id="GO:0043328">
    <property type="term" value="P:protein transport to vacuole involved in ubiquitin-dependent protein catabolic process via the multivesicular body sorting pathway"/>
    <property type="evidence" value="ECO:0007669"/>
    <property type="project" value="TreeGrafter"/>
</dbReference>
<dbReference type="PANTHER" id="PTHR12806">
    <property type="entry name" value="EAP30 SUBUNIT OF ELL COMPLEX"/>
    <property type="match status" value="1"/>
</dbReference>
<dbReference type="FunFam" id="1.10.10.10:FF:000085">
    <property type="entry name" value="Vacuolar-sorting protein SNF8"/>
    <property type="match status" value="1"/>
</dbReference>